<evidence type="ECO:0000259" key="4">
    <source>
        <dbReference type="Pfam" id="PF00931"/>
    </source>
</evidence>
<dbReference type="Pfam" id="PF00931">
    <property type="entry name" value="NB-ARC"/>
    <property type="match status" value="1"/>
</dbReference>
<evidence type="ECO:0000313" key="9">
    <source>
        <dbReference type="Proteomes" id="UP000701853"/>
    </source>
</evidence>
<dbReference type="Pfam" id="PF23598">
    <property type="entry name" value="LRR_14"/>
    <property type="match status" value="1"/>
</dbReference>
<dbReference type="Gene3D" id="1.10.10.10">
    <property type="entry name" value="Winged helix-like DNA-binding domain superfamily/Winged helix DNA-binding domain"/>
    <property type="match status" value="1"/>
</dbReference>
<dbReference type="PANTHER" id="PTHR23155">
    <property type="entry name" value="DISEASE RESISTANCE PROTEIN RP"/>
    <property type="match status" value="1"/>
</dbReference>
<dbReference type="Gene3D" id="3.80.10.10">
    <property type="entry name" value="Ribonuclease Inhibitor"/>
    <property type="match status" value="1"/>
</dbReference>
<dbReference type="InterPro" id="IPR042197">
    <property type="entry name" value="Apaf_helical"/>
</dbReference>
<dbReference type="CDD" id="cd14798">
    <property type="entry name" value="RX-CC_like"/>
    <property type="match status" value="1"/>
</dbReference>
<name>A0A8J6D8F6_9ROSI</name>
<evidence type="ECO:0000256" key="2">
    <source>
        <dbReference type="ARBA" id="ARBA00022741"/>
    </source>
</evidence>
<dbReference type="InterPro" id="IPR044974">
    <property type="entry name" value="Disease_R_plants"/>
</dbReference>
<dbReference type="GO" id="GO:0098542">
    <property type="term" value="P:defense response to other organism"/>
    <property type="evidence" value="ECO:0007669"/>
    <property type="project" value="TreeGrafter"/>
</dbReference>
<dbReference type="FunFam" id="3.40.50.300:FF:001091">
    <property type="entry name" value="Probable disease resistance protein At1g61300"/>
    <property type="match status" value="1"/>
</dbReference>
<dbReference type="SUPFAM" id="SSF52540">
    <property type="entry name" value="P-loop containing nucleoside triphosphate hydrolases"/>
    <property type="match status" value="1"/>
</dbReference>
<evidence type="ECO:0000313" key="8">
    <source>
        <dbReference type="EMBL" id="KAG8497585.1"/>
    </source>
</evidence>
<evidence type="ECO:0000259" key="7">
    <source>
        <dbReference type="Pfam" id="PF23598"/>
    </source>
</evidence>
<dbReference type="InterPro" id="IPR036388">
    <property type="entry name" value="WH-like_DNA-bd_sf"/>
</dbReference>
<gene>
    <name evidence="8" type="ORF">CXB51_008897</name>
</gene>
<dbReference type="InterPro" id="IPR032675">
    <property type="entry name" value="LRR_dom_sf"/>
</dbReference>
<dbReference type="FunFam" id="1.10.8.430:FF:000003">
    <property type="entry name" value="Probable disease resistance protein At5g66910"/>
    <property type="match status" value="1"/>
</dbReference>
<organism evidence="8 9">
    <name type="scientific">Gossypium anomalum</name>
    <dbReference type="NCBI Taxonomy" id="47600"/>
    <lineage>
        <taxon>Eukaryota</taxon>
        <taxon>Viridiplantae</taxon>
        <taxon>Streptophyta</taxon>
        <taxon>Embryophyta</taxon>
        <taxon>Tracheophyta</taxon>
        <taxon>Spermatophyta</taxon>
        <taxon>Magnoliopsida</taxon>
        <taxon>eudicotyledons</taxon>
        <taxon>Gunneridae</taxon>
        <taxon>Pentapetalae</taxon>
        <taxon>rosids</taxon>
        <taxon>malvids</taxon>
        <taxon>Malvales</taxon>
        <taxon>Malvaceae</taxon>
        <taxon>Malvoideae</taxon>
        <taxon>Gossypium</taxon>
    </lineage>
</organism>
<dbReference type="Gene3D" id="3.40.50.300">
    <property type="entry name" value="P-loop containing nucleotide triphosphate hydrolases"/>
    <property type="match status" value="1"/>
</dbReference>
<dbReference type="InterPro" id="IPR027417">
    <property type="entry name" value="P-loop_NTPase"/>
</dbReference>
<dbReference type="InterPro" id="IPR038005">
    <property type="entry name" value="RX-like_CC"/>
</dbReference>
<dbReference type="Gene3D" id="1.10.8.430">
    <property type="entry name" value="Helical domain of apoptotic protease-activating factors"/>
    <property type="match status" value="1"/>
</dbReference>
<protein>
    <submittedName>
        <fullName evidence="8">Uncharacterized protein</fullName>
    </submittedName>
</protein>
<dbReference type="FunFam" id="1.10.10.10:FF:000322">
    <property type="entry name" value="Probable disease resistance protein At1g63360"/>
    <property type="match status" value="1"/>
</dbReference>
<dbReference type="InterPro" id="IPR055414">
    <property type="entry name" value="LRR_R13L4/SHOC2-like"/>
</dbReference>
<dbReference type="InterPro" id="IPR058922">
    <property type="entry name" value="WHD_DRP"/>
</dbReference>
<keyword evidence="1" id="KW-0677">Repeat</keyword>
<dbReference type="SUPFAM" id="SSF52058">
    <property type="entry name" value="L domain-like"/>
    <property type="match status" value="1"/>
</dbReference>
<accession>A0A8J6D8F6</accession>
<evidence type="ECO:0000259" key="5">
    <source>
        <dbReference type="Pfam" id="PF18052"/>
    </source>
</evidence>
<keyword evidence="3" id="KW-0611">Plant defense</keyword>
<dbReference type="InterPro" id="IPR041118">
    <property type="entry name" value="Rx_N"/>
</dbReference>
<dbReference type="PANTHER" id="PTHR23155:SF1193">
    <property type="entry name" value="DISEASE RESISTANCE PROTEIN RPP13-RELATED"/>
    <property type="match status" value="1"/>
</dbReference>
<dbReference type="OrthoDB" id="646178at2759"/>
<feature type="domain" description="NB-ARC" evidence="4">
    <location>
        <begin position="162"/>
        <end position="331"/>
    </location>
</feature>
<evidence type="ECO:0000256" key="3">
    <source>
        <dbReference type="ARBA" id="ARBA00022821"/>
    </source>
</evidence>
<feature type="domain" description="Disease resistance protein winged helix" evidence="6">
    <location>
        <begin position="417"/>
        <end position="488"/>
    </location>
</feature>
<dbReference type="Pfam" id="PF23559">
    <property type="entry name" value="WHD_DRP"/>
    <property type="match status" value="1"/>
</dbReference>
<dbReference type="Gene3D" id="1.20.5.4130">
    <property type="match status" value="1"/>
</dbReference>
<feature type="domain" description="Disease resistance R13L4/SHOC-2-like LRR" evidence="7">
    <location>
        <begin position="570"/>
        <end position="853"/>
    </location>
</feature>
<comment type="caution">
    <text evidence="8">The sequence shown here is derived from an EMBL/GenBank/DDBJ whole genome shotgun (WGS) entry which is preliminary data.</text>
</comment>
<dbReference type="Pfam" id="PF18052">
    <property type="entry name" value="Rx_N"/>
    <property type="match status" value="1"/>
</dbReference>
<feature type="domain" description="Disease resistance N-terminal" evidence="5">
    <location>
        <begin position="5"/>
        <end position="87"/>
    </location>
</feature>
<dbReference type="AlphaFoldDB" id="A0A8J6D8F6"/>
<proteinExistence type="predicted"/>
<keyword evidence="2" id="KW-0547">Nucleotide-binding</keyword>
<dbReference type="EMBL" id="JAHUZN010000004">
    <property type="protein sequence ID" value="KAG8497585.1"/>
    <property type="molecule type" value="Genomic_DNA"/>
</dbReference>
<sequence>MAEFAVSLVVEKLTNLLTQQASYMDGVSRKIVQLRNELRWMQSFIKDADMKQEDNDLMQQWVNDVRDVAYETEEVIETCVSKAAARSTFDLVTKPFYLYKVGKEIESIRMRIREISGRRNAYGVERNSRGEGRGVNERLRWWRQPSPHVEEDDIIELVEDTKALLTQLTSMESRRRVVSVVGMGGLGKTTLAKRLYNHNDVKNHFDCRAWIYVSKEFRRRDILQGIVTDVNALNRVEMEVLEKLKEEDLLKKLHEFLEERRYLVVLDDVWGMEVWDCLEKAFPSGKTGSKVMLTTRNKEVALHADGEGIPHEPRILTEDESLQLFCKKAFHGINSLPRELNKLGKDMVMRCGGLPLAVVVLGGLLSRKSKSTEEWHRVFRNITWHLTKGQDRIAAILSLSYNDLPSHLKSCFLYLGLFPEDVSVQTKKLIHLWVAEGFLLQEGEETAEGVAEKCLNELIDRCMIQVVRLSSLGRVKTVRIHDLLRDLAISQGREEIFLEIHHGDKAERSETISTKSRRHAIHSRYDRYVFLKKFAPHLRSLLFFNREYNVDVERKRMKIGFIEKKLNVIYKNFKLLRVLDMEGVRVVSLPDTIGSLIQLRYLGLRKTNLEEELPLSMGNLQNLQTLDLRYSCFLKRIPNVIWKMVHLRHLLLYTPFDSPDSGHLRMDTLCNLQSLPYIEAGNWINNGGLANMTSLRQLGIDGLSRQQVTSVISTMERLQDIQSLSLLLTEQEMFPILTGLSYCEHLQKLCFYGRIEKLPDPQEFPPNLIKLTLYNSELQRDSITKLERLPNLEMLVLGDGSYNWRGMVFSSESFPKLEILKLHLLKELEDWIVEEKAMPKLKHLVINRCEKLKQIPDGLKLATTLKELEIVGMPVEFEYRLRTKDFFEFKHTPSIKSTTDMLAIGNLMPQVSAVTKMLVGQKHNSVDQTLYKYYKVIARRSLSVRQVYVSSKIIRRV</sequence>
<dbReference type="Proteomes" id="UP000701853">
    <property type="component" value="Chromosome 4"/>
</dbReference>
<dbReference type="PRINTS" id="PR00364">
    <property type="entry name" value="DISEASERSIST"/>
</dbReference>
<reference evidence="8 9" key="1">
    <citation type="journal article" date="2021" name="bioRxiv">
        <title>The Gossypium anomalum genome as a resource for cotton improvement and evolutionary analysis of hybrid incompatibility.</title>
        <authorList>
            <person name="Grover C.E."/>
            <person name="Yuan D."/>
            <person name="Arick M.A."/>
            <person name="Miller E.R."/>
            <person name="Hu G."/>
            <person name="Peterson D.G."/>
            <person name="Wendel J.F."/>
            <person name="Udall J.A."/>
        </authorList>
    </citation>
    <scope>NUCLEOTIDE SEQUENCE [LARGE SCALE GENOMIC DNA]</scope>
    <source>
        <strain evidence="8">JFW-Udall</strain>
        <tissue evidence="8">Leaf</tissue>
    </source>
</reference>
<evidence type="ECO:0000259" key="6">
    <source>
        <dbReference type="Pfam" id="PF23559"/>
    </source>
</evidence>
<keyword evidence="9" id="KW-1185">Reference proteome</keyword>
<dbReference type="GO" id="GO:0043531">
    <property type="term" value="F:ADP binding"/>
    <property type="evidence" value="ECO:0007669"/>
    <property type="project" value="InterPro"/>
</dbReference>
<evidence type="ECO:0000256" key="1">
    <source>
        <dbReference type="ARBA" id="ARBA00022737"/>
    </source>
</evidence>
<dbReference type="InterPro" id="IPR002182">
    <property type="entry name" value="NB-ARC"/>
</dbReference>